<dbReference type="RefSeq" id="WP_006103976.1">
    <property type="nucleotide sequence ID" value="NZ_DS989861.1"/>
</dbReference>
<sequence length="205" mass="22884">MLITEDLTELQWQIAHAIAQSLVKADTDVNELGKAIAYLRNYANQDGTKLFDYLKTLVRNGRQIGHSKRTSDYYQAIDNACNQYLKAYQDNPPVMLHILGWSYRLMRYYKNTGSVGEISAPVVESARQAEIAEVVSTHDFQVGQVLDATVTGVKGNKVTYTILETIKLTEKDPKKAKLLSEGQTVKVEVVSLKEDGSLKKVKCVG</sequence>
<accession>B4VYZ4</accession>
<dbReference type="Proteomes" id="UP000003835">
    <property type="component" value="Unassembled WGS sequence"/>
</dbReference>
<organism evidence="1 2">
    <name type="scientific">Coleofasciculus chthonoplastes PCC 7420</name>
    <dbReference type="NCBI Taxonomy" id="118168"/>
    <lineage>
        <taxon>Bacteria</taxon>
        <taxon>Bacillati</taxon>
        <taxon>Cyanobacteriota</taxon>
        <taxon>Cyanophyceae</taxon>
        <taxon>Coleofasciculales</taxon>
        <taxon>Coleofasciculaceae</taxon>
        <taxon>Coleofasciculus</taxon>
    </lineage>
</organism>
<protein>
    <submittedName>
        <fullName evidence="1">Uncharacterized protein</fullName>
    </submittedName>
</protein>
<dbReference type="OrthoDB" id="573064at2"/>
<reference evidence="1 2" key="1">
    <citation type="submission" date="2008-07" db="EMBL/GenBank/DDBJ databases">
        <authorList>
            <person name="Tandeau de Marsac N."/>
            <person name="Ferriera S."/>
            <person name="Johnson J."/>
            <person name="Kravitz S."/>
            <person name="Beeson K."/>
            <person name="Sutton G."/>
            <person name="Rogers Y.-H."/>
            <person name="Friedman R."/>
            <person name="Frazier M."/>
            <person name="Venter J.C."/>
        </authorList>
    </citation>
    <scope>NUCLEOTIDE SEQUENCE [LARGE SCALE GENOMIC DNA]</scope>
    <source>
        <strain evidence="1 2">PCC 7420</strain>
    </source>
</reference>
<dbReference type="EMBL" id="DS989861">
    <property type="protein sequence ID" value="EDX72838.1"/>
    <property type="molecule type" value="Genomic_DNA"/>
</dbReference>
<dbReference type="HOGENOM" id="CLU_1293265_0_0_3"/>
<dbReference type="STRING" id="118168.MC7420_3284"/>
<dbReference type="eggNOG" id="ENOG502ZBZZ">
    <property type="taxonomic scope" value="Bacteria"/>
</dbReference>
<proteinExistence type="predicted"/>
<gene>
    <name evidence="1" type="ORF">MC7420_3284</name>
</gene>
<evidence type="ECO:0000313" key="1">
    <source>
        <dbReference type="EMBL" id="EDX72838.1"/>
    </source>
</evidence>
<dbReference type="AlphaFoldDB" id="B4VYZ4"/>
<name>B4VYZ4_9CYAN</name>
<evidence type="ECO:0000313" key="2">
    <source>
        <dbReference type="Proteomes" id="UP000003835"/>
    </source>
</evidence>
<keyword evidence="2" id="KW-1185">Reference proteome</keyword>